<dbReference type="EMBL" id="RJPV01000003">
    <property type="protein sequence ID" value="RSJ90164.1"/>
    <property type="molecule type" value="Genomic_DNA"/>
</dbReference>
<dbReference type="EMBL" id="LQOA01000039">
    <property type="protein sequence ID" value="KXT98190.1"/>
    <property type="molecule type" value="Genomic_DNA"/>
</dbReference>
<feature type="chain" id="PRO_5041521160" description="Lipoprotein" evidence="3">
    <location>
        <begin position="23"/>
        <end position="167"/>
    </location>
</feature>
<reference evidence="6 13" key="3">
    <citation type="submission" date="2016-01" db="EMBL/GenBank/DDBJ databases">
        <title>Highly variable Streptococcus oralis are common among viridans streptococci isolated from primates.</title>
        <authorList>
            <person name="Denapaite D."/>
            <person name="Rieger M."/>
            <person name="Koendgen S."/>
            <person name="Brueckner R."/>
            <person name="Ochigava I."/>
            <person name="Kappeler P."/>
            <person name="Maetz-Rensing K."/>
            <person name="Leendertz F."/>
            <person name="Hakenbeck R."/>
        </authorList>
    </citation>
    <scope>NUCLEOTIDE SEQUENCE [LARGE SCALE GENOMIC DNA]</scope>
    <source>
        <strain evidence="6 13">DD28</strain>
    </source>
</reference>
<dbReference type="RefSeq" id="WP_001067003.1">
    <property type="nucleotide sequence ID" value="NZ_CAMHZM010000005.1"/>
</dbReference>
<evidence type="ECO:0000313" key="9">
    <source>
        <dbReference type="EMBL" id="RSJ90164.1"/>
    </source>
</evidence>
<feature type="compositionally biased region" description="Low complexity" evidence="2">
    <location>
        <begin position="28"/>
        <end position="45"/>
    </location>
</feature>
<dbReference type="Proteomes" id="UP000070136">
    <property type="component" value="Unassembled WGS sequence"/>
</dbReference>
<dbReference type="OrthoDB" id="2193090at2"/>
<reference evidence="5 12" key="2">
    <citation type="submission" date="2015-02" db="EMBL/GenBank/DDBJ databases">
        <title>Evolution of amylase-binding proteins of oral streptococcal species.</title>
        <authorList>
            <person name="Haase E.M."/>
        </authorList>
    </citation>
    <scope>NUCLEOTIDE SEQUENCE [LARGE SCALE GENOMIC DNA]</scope>
    <source>
        <strain evidence="5 12">OT25</strain>
    </source>
</reference>
<dbReference type="EMBL" id="JPFY01000011">
    <property type="protein sequence ID" value="KEQ47031.1"/>
    <property type="molecule type" value="Genomic_DNA"/>
</dbReference>
<evidence type="ECO:0000313" key="16">
    <source>
        <dbReference type="Proteomes" id="UP000277773"/>
    </source>
</evidence>
<reference evidence="4 11" key="1">
    <citation type="submission" date="2014-05" db="EMBL/GenBank/DDBJ databases">
        <authorList>
            <person name="Daugherty S.C."/>
            <person name="Tallon L.J."/>
            <person name="Sadzewicz L."/>
            <person name="Kilian M."/>
            <person name="Tettelin H."/>
        </authorList>
    </citation>
    <scope>NUCLEOTIDE SEQUENCE [LARGE SCALE GENOMIC DNA]</scope>
    <source>
        <strain evidence="4 11">SK578</strain>
    </source>
</reference>
<reference evidence="14 15" key="4">
    <citation type="submission" date="2018-11" db="EMBL/GenBank/DDBJ databases">
        <title>Species Designations Belie Phenotypic and Genotypic Heterogeneity in Oral Streptococci.</title>
        <authorList>
            <person name="Velsko I."/>
        </authorList>
    </citation>
    <scope>NUCLEOTIDE SEQUENCE [LARGE SCALE GENOMIC DNA]</scope>
    <source>
        <strain evidence="8 15">BCA12</strain>
        <strain evidence="10 16">BCC08</strain>
        <strain evidence="9 14">BCC30</strain>
    </source>
</reference>
<proteinExistence type="predicted"/>
<evidence type="ECO:0000256" key="2">
    <source>
        <dbReference type="SAM" id="MobiDB-lite"/>
    </source>
</evidence>
<evidence type="ECO:0000313" key="7">
    <source>
        <dbReference type="EMBL" id="MBS4948043.1"/>
    </source>
</evidence>
<dbReference type="PROSITE" id="PS51257">
    <property type="entry name" value="PROKAR_LIPOPROTEIN"/>
    <property type="match status" value="1"/>
</dbReference>
<name>A0A081QVQ8_STRMT</name>
<dbReference type="EMBL" id="JYGP01000003">
    <property type="protein sequence ID" value="KJQ66679.1"/>
    <property type="molecule type" value="Genomic_DNA"/>
</dbReference>
<evidence type="ECO:0000313" key="8">
    <source>
        <dbReference type="EMBL" id="RSI82400.1"/>
    </source>
</evidence>
<evidence type="ECO:0000313" key="12">
    <source>
        <dbReference type="Proteomes" id="UP000033538"/>
    </source>
</evidence>
<dbReference type="EMBL" id="JAGZLW010000016">
    <property type="protein sequence ID" value="MBS4948043.1"/>
    <property type="molecule type" value="Genomic_DNA"/>
</dbReference>
<evidence type="ECO:0000256" key="1">
    <source>
        <dbReference type="SAM" id="Coils"/>
    </source>
</evidence>
<dbReference type="EMBL" id="RJPY01000012">
    <property type="protein sequence ID" value="RSJ95075.1"/>
    <property type="molecule type" value="Genomic_DNA"/>
</dbReference>
<sequence>MNNVKKVCRLALLCLSVSTLVACSSLSEKTSSSSSENQTEASSSSSEKKGLFAKAKEKLSSSDFNPQDVSDTTIESIKTYEDYLIMNEKIIDNYYTEADEAFKGTVLEDSAAIQELKDSTKKEMEDLKKQYGPLKKAPIQGKEEVIKTLKDYRDNLHEQVEQWKASL</sequence>
<feature type="coiled-coil region" evidence="1">
    <location>
        <begin position="110"/>
        <end position="162"/>
    </location>
</feature>
<evidence type="ECO:0000256" key="3">
    <source>
        <dbReference type="SAM" id="SignalP"/>
    </source>
</evidence>
<feature type="region of interest" description="Disordered" evidence="2">
    <location>
        <begin position="28"/>
        <end position="49"/>
    </location>
</feature>
<evidence type="ECO:0000313" key="4">
    <source>
        <dbReference type="EMBL" id="KEQ47031.1"/>
    </source>
</evidence>
<evidence type="ECO:0000313" key="11">
    <source>
        <dbReference type="Proteomes" id="UP000028089"/>
    </source>
</evidence>
<dbReference type="EMBL" id="RJNR01000005">
    <property type="protein sequence ID" value="RSI82400.1"/>
    <property type="molecule type" value="Genomic_DNA"/>
</dbReference>
<accession>A0A081QVQ8</accession>
<dbReference type="Proteomes" id="UP000271977">
    <property type="component" value="Unassembled WGS sequence"/>
</dbReference>
<comment type="caution">
    <text evidence="4">The sequence shown here is derived from an EMBL/GenBank/DDBJ whole genome shotgun (WGS) entry which is preliminary data.</text>
</comment>
<dbReference type="Proteomes" id="UP000277742">
    <property type="component" value="Unassembled WGS sequence"/>
</dbReference>
<evidence type="ECO:0000313" key="6">
    <source>
        <dbReference type="EMBL" id="KXT98190.1"/>
    </source>
</evidence>
<evidence type="ECO:0000313" key="10">
    <source>
        <dbReference type="EMBL" id="RSJ95075.1"/>
    </source>
</evidence>
<protein>
    <recommendedName>
        <fullName evidence="17">Lipoprotein</fullName>
    </recommendedName>
</protein>
<evidence type="ECO:0000313" key="13">
    <source>
        <dbReference type="Proteomes" id="UP000070136"/>
    </source>
</evidence>
<dbReference type="Proteomes" id="UP000277773">
    <property type="component" value="Unassembled WGS sequence"/>
</dbReference>
<keyword evidence="3" id="KW-0732">Signal</keyword>
<gene>
    <name evidence="10" type="ORF">D8786_07950</name>
    <name evidence="9" type="ORF">D8789_04955</name>
    <name evidence="8" type="ORF">D8855_05005</name>
    <name evidence="7" type="ORF">KHZ51_04905</name>
    <name evidence="4" type="ORF">SK578_0396</name>
    <name evidence="6" type="ORF">SMIDD28_01244</name>
    <name evidence="5" type="ORF">TZ90_01846</name>
</gene>
<organism evidence="4 11">
    <name type="scientific">Streptococcus mitis</name>
    <dbReference type="NCBI Taxonomy" id="28037"/>
    <lineage>
        <taxon>Bacteria</taxon>
        <taxon>Bacillati</taxon>
        <taxon>Bacillota</taxon>
        <taxon>Bacilli</taxon>
        <taxon>Lactobacillales</taxon>
        <taxon>Streptococcaceae</taxon>
        <taxon>Streptococcus</taxon>
        <taxon>Streptococcus mitis group</taxon>
    </lineage>
</organism>
<evidence type="ECO:0000313" key="15">
    <source>
        <dbReference type="Proteomes" id="UP000277742"/>
    </source>
</evidence>
<dbReference type="AlphaFoldDB" id="A0A081QVQ8"/>
<evidence type="ECO:0000313" key="5">
    <source>
        <dbReference type="EMBL" id="KJQ66679.1"/>
    </source>
</evidence>
<keyword evidence="1" id="KW-0175">Coiled coil</keyword>
<reference evidence="7" key="5">
    <citation type="submission" date="2021-02" db="EMBL/GenBank/DDBJ databases">
        <title>Infant gut strain persistence is associated with maternal origin, phylogeny, and functional potential including surface adhesion and iron acquisition.</title>
        <authorList>
            <person name="Lou Y.C."/>
        </authorList>
    </citation>
    <scope>NUCLEOTIDE SEQUENCE</scope>
    <source>
        <strain evidence="7">L3_114_025G1_dasL3_114_025G1_concoct_29</strain>
    </source>
</reference>
<dbReference type="Proteomes" id="UP000759590">
    <property type="component" value="Unassembled WGS sequence"/>
</dbReference>
<dbReference type="PATRIC" id="fig|28037.212.peg.1814"/>
<dbReference type="Proteomes" id="UP000028089">
    <property type="component" value="Unassembled WGS sequence"/>
</dbReference>
<feature type="signal peptide" evidence="3">
    <location>
        <begin position="1"/>
        <end position="22"/>
    </location>
</feature>
<evidence type="ECO:0000313" key="14">
    <source>
        <dbReference type="Proteomes" id="UP000271977"/>
    </source>
</evidence>
<dbReference type="Proteomes" id="UP000033538">
    <property type="component" value="Unassembled WGS sequence"/>
</dbReference>
<evidence type="ECO:0008006" key="17">
    <source>
        <dbReference type="Google" id="ProtNLM"/>
    </source>
</evidence>